<proteinExistence type="predicted"/>
<dbReference type="InterPro" id="IPR029063">
    <property type="entry name" value="SAM-dependent_MTases_sf"/>
</dbReference>
<dbReference type="InterPro" id="IPR041698">
    <property type="entry name" value="Methyltransf_25"/>
</dbReference>
<evidence type="ECO:0000259" key="4">
    <source>
        <dbReference type="Pfam" id="PF13649"/>
    </source>
</evidence>
<organism evidence="5 6">
    <name type="scientific">Fontibacillus solani</name>
    <dbReference type="NCBI Taxonomy" id="1572857"/>
    <lineage>
        <taxon>Bacteria</taxon>
        <taxon>Bacillati</taxon>
        <taxon>Bacillota</taxon>
        <taxon>Bacilli</taxon>
        <taxon>Bacillales</taxon>
        <taxon>Paenibacillaceae</taxon>
        <taxon>Fontibacillus</taxon>
    </lineage>
</organism>
<evidence type="ECO:0000313" key="6">
    <source>
        <dbReference type="Proteomes" id="UP000567067"/>
    </source>
</evidence>
<feature type="domain" description="Methyltransferase" evidence="4">
    <location>
        <begin position="19"/>
        <end position="114"/>
    </location>
</feature>
<dbReference type="CDD" id="cd02440">
    <property type="entry name" value="AdoMet_MTases"/>
    <property type="match status" value="1"/>
</dbReference>
<keyword evidence="3" id="KW-0949">S-adenosyl-L-methionine</keyword>
<reference evidence="5 6" key="1">
    <citation type="submission" date="2020-08" db="EMBL/GenBank/DDBJ databases">
        <title>Genomic Encyclopedia of Type Strains, Phase III (KMG-III): the genomes of soil and plant-associated and newly described type strains.</title>
        <authorList>
            <person name="Whitman W."/>
        </authorList>
    </citation>
    <scope>NUCLEOTIDE SEQUENCE [LARGE SCALE GENOMIC DNA]</scope>
    <source>
        <strain evidence="5 6">CECT 8693</strain>
    </source>
</reference>
<evidence type="ECO:0000256" key="1">
    <source>
        <dbReference type="ARBA" id="ARBA00022603"/>
    </source>
</evidence>
<name>A0A7W3XQ58_9BACL</name>
<sequence length="226" mass="25508">MNMDTVSFLTKDLPAGARVLDIACATGGYAAALSSLGHKLEALDLDRGMIQQAKARKDTGVNWIHGDMTKIRDYYDGSCFDLIYCIGNSIVHLDRKEDVMNMIADCRQLLRPNGRLVIGAVNYNRIITNQIRSLPTIERKEENIRFERNYRLDETNNKILFETKLVEFVNNEEIYYESSVPLLPLYGEELCTIASQSGFSNVKLYGGFYEEAYEPLKSGSVVIVAN</sequence>
<comment type="caution">
    <text evidence="5">The sequence shown here is derived from an EMBL/GenBank/DDBJ whole genome shotgun (WGS) entry which is preliminary data.</text>
</comment>
<dbReference type="EMBL" id="JACJIP010000002">
    <property type="protein sequence ID" value="MBA9084036.1"/>
    <property type="molecule type" value="Genomic_DNA"/>
</dbReference>
<evidence type="ECO:0000313" key="5">
    <source>
        <dbReference type="EMBL" id="MBA9084036.1"/>
    </source>
</evidence>
<dbReference type="Gene3D" id="2.20.25.110">
    <property type="entry name" value="S-adenosyl-L-methionine-dependent methyltransferases"/>
    <property type="match status" value="1"/>
</dbReference>
<keyword evidence="2 5" id="KW-0808">Transferase</keyword>
<dbReference type="GO" id="GO:0032259">
    <property type="term" value="P:methylation"/>
    <property type="evidence" value="ECO:0007669"/>
    <property type="project" value="UniProtKB-KW"/>
</dbReference>
<dbReference type="Pfam" id="PF13649">
    <property type="entry name" value="Methyltransf_25"/>
    <property type="match status" value="1"/>
</dbReference>
<accession>A0A7W3XQ58</accession>
<evidence type="ECO:0000256" key="3">
    <source>
        <dbReference type="ARBA" id="ARBA00022691"/>
    </source>
</evidence>
<dbReference type="PANTHER" id="PTHR43464:SF19">
    <property type="entry name" value="UBIQUINONE BIOSYNTHESIS O-METHYLTRANSFERASE, MITOCHONDRIAL"/>
    <property type="match status" value="1"/>
</dbReference>
<dbReference type="AlphaFoldDB" id="A0A7W3XQ58"/>
<gene>
    <name evidence="5" type="ORF">FHR92_000490</name>
</gene>
<evidence type="ECO:0000256" key="2">
    <source>
        <dbReference type="ARBA" id="ARBA00022679"/>
    </source>
</evidence>
<dbReference type="GO" id="GO:0008168">
    <property type="term" value="F:methyltransferase activity"/>
    <property type="evidence" value="ECO:0007669"/>
    <property type="project" value="UniProtKB-KW"/>
</dbReference>
<keyword evidence="6" id="KW-1185">Reference proteome</keyword>
<keyword evidence="1 5" id="KW-0489">Methyltransferase</keyword>
<dbReference type="PANTHER" id="PTHR43464">
    <property type="entry name" value="METHYLTRANSFERASE"/>
    <property type="match status" value="1"/>
</dbReference>
<dbReference type="Proteomes" id="UP000567067">
    <property type="component" value="Unassembled WGS sequence"/>
</dbReference>
<dbReference type="Gene3D" id="3.40.50.150">
    <property type="entry name" value="Vaccinia Virus protein VP39"/>
    <property type="match status" value="1"/>
</dbReference>
<protein>
    <submittedName>
        <fullName evidence="5">SAM-dependent methyltransferase</fullName>
    </submittedName>
</protein>
<dbReference type="SUPFAM" id="SSF53335">
    <property type="entry name" value="S-adenosyl-L-methionine-dependent methyltransferases"/>
    <property type="match status" value="1"/>
</dbReference>